<gene>
    <name evidence="3" type="ORF">BN53_02440</name>
</gene>
<dbReference type="PANTHER" id="PTHR48081">
    <property type="entry name" value="AB HYDROLASE SUPERFAMILY PROTEIN C4A8.06C"/>
    <property type="match status" value="1"/>
</dbReference>
<feature type="domain" description="BD-FAE-like" evidence="2">
    <location>
        <begin position="53"/>
        <end position="251"/>
    </location>
</feature>
<accession>I7JXV0</accession>
<dbReference type="AlphaFoldDB" id="I7JXV0"/>
<dbReference type="InterPro" id="IPR029058">
    <property type="entry name" value="AB_hydrolase_fold"/>
</dbReference>
<dbReference type="PATRIC" id="fig|1423790.3.peg.1051"/>
<comment type="caution">
    <text evidence="3">The sequence shown here is derived from an EMBL/GenBank/DDBJ whole genome shotgun (WGS) entry which is preliminary data.</text>
</comment>
<keyword evidence="1 3" id="KW-0378">Hydrolase</keyword>
<dbReference type="SUPFAM" id="SSF53474">
    <property type="entry name" value="alpha/beta-Hydrolases"/>
    <property type="match status" value="1"/>
</dbReference>
<dbReference type="Pfam" id="PF20434">
    <property type="entry name" value="BD-FAE"/>
    <property type="match status" value="1"/>
</dbReference>
<dbReference type="STRING" id="1423790.BN53_02440"/>
<sequence length="302" mass="34998">MRYTDKQIEQISEFRKTWKKGDDARDAELPVEIPEVKRINNISYGPYGVYNLLDLNLPKEHGDKIPVIVNIHGGGFFYGTKETYQFYCLFLAKQGFAVLNFNYRLAPDYQFPANIEDLDKVLTWLEENAEEYQLDLSNVFLVGDSAGGQMVTQYSTIYTNDNYRRLFGLRKPNMTIRAAATNCGGFITSYYKDNRSAGDLLYIAGLYFATHQDEATVDLSKVENYITDKILPLYVMTANHDMVRQQSVELDKFLSEKGIDHEFHDYGSETEPREHVFHINQKDSLAEKCNLDELRFFKQFIK</sequence>
<evidence type="ECO:0000256" key="1">
    <source>
        <dbReference type="ARBA" id="ARBA00022801"/>
    </source>
</evidence>
<dbReference type="GO" id="GO:0004806">
    <property type="term" value="F:triacylglycerol lipase activity"/>
    <property type="evidence" value="ECO:0007669"/>
    <property type="project" value="UniProtKB-EC"/>
</dbReference>
<dbReference type="eggNOG" id="COG0657">
    <property type="taxonomic scope" value="Bacteria"/>
</dbReference>
<reference evidence="3 4" key="1">
    <citation type="submission" date="2012-06" db="EMBL/GenBank/DDBJ databases">
        <title>Draft Genome Sequence of Lactobacillus pasteurii CRBIP 24.76T.</title>
        <authorList>
            <person name="Cousin S."/>
            <person name="Bouchier C."/>
            <person name="Loux V."/>
            <person name="Ma L."/>
            <person name="Creno S."/>
            <person name="Bizet C."/>
            <person name="Clermont D."/>
        </authorList>
    </citation>
    <scope>NUCLEOTIDE SEQUENCE [LARGE SCALE GENOMIC DNA]</scope>
    <source>
        <strain evidence="4">CRBIP 24.76T</strain>
    </source>
</reference>
<dbReference type="ESTHER" id="9laco-i7jxv0">
    <property type="family name" value="BD-FAE"/>
</dbReference>
<evidence type="ECO:0000313" key="3">
    <source>
        <dbReference type="EMBL" id="CCI84960.1"/>
    </source>
</evidence>
<keyword evidence="4" id="KW-1185">Reference proteome</keyword>
<dbReference type="InterPro" id="IPR050300">
    <property type="entry name" value="GDXG_lipolytic_enzyme"/>
</dbReference>
<proteinExistence type="predicted"/>
<dbReference type="OrthoDB" id="9815425at2"/>
<dbReference type="EC" id="3.1.1.3" evidence="3"/>
<evidence type="ECO:0000313" key="4">
    <source>
        <dbReference type="Proteomes" id="UP000009311"/>
    </source>
</evidence>
<evidence type="ECO:0000259" key="2">
    <source>
        <dbReference type="Pfam" id="PF20434"/>
    </source>
</evidence>
<protein>
    <submittedName>
        <fullName evidence="3">Triacylglycerol lipase</fullName>
        <ecNumber evidence="3">3.1.1.3</ecNumber>
    </submittedName>
</protein>
<dbReference type="InterPro" id="IPR049492">
    <property type="entry name" value="BD-FAE-like_dom"/>
</dbReference>
<name>I7JXV0_9LACO</name>
<organism evidence="3 4">
    <name type="scientific">Lactobacillus pasteurii DSM 23907 = CRBIP 24.76</name>
    <dbReference type="NCBI Taxonomy" id="1423790"/>
    <lineage>
        <taxon>Bacteria</taxon>
        <taxon>Bacillati</taxon>
        <taxon>Bacillota</taxon>
        <taxon>Bacilli</taxon>
        <taxon>Lactobacillales</taxon>
        <taxon>Lactobacillaceae</taxon>
        <taxon>Lactobacillus</taxon>
    </lineage>
</organism>
<dbReference type="RefSeq" id="WP_009559516.1">
    <property type="nucleotide sequence ID" value="NZ_AYZN01000002.1"/>
</dbReference>
<dbReference type="EMBL" id="CAKD01000013">
    <property type="protein sequence ID" value="CCI84960.1"/>
    <property type="molecule type" value="Genomic_DNA"/>
</dbReference>
<dbReference type="Proteomes" id="UP000009311">
    <property type="component" value="Unassembled WGS sequence"/>
</dbReference>
<dbReference type="Gene3D" id="3.40.50.1820">
    <property type="entry name" value="alpha/beta hydrolase"/>
    <property type="match status" value="1"/>
</dbReference>